<dbReference type="EMBL" id="DAAQDR010000033">
    <property type="protein sequence ID" value="HAD8867319.1"/>
    <property type="molecule type" value="Genomic_DNA"/>
</dbReference>
<dbReference type="SUPFAM" id="SSF48208">
    <property type="entry name" value="Six-hairpin glycosidases"/>
    <property type="match status" value="1"/>
</dbReference>
<feature type="non-terminal residue" evidence="2">
    <location>
        <position position="160"/>
    </location>
</feature>
<keyword evidence="2" id="KW-0378">Hydrolase</keyword>
<reference evidence="2" key="2">
    <citation type="submission" date="2019-01" db="EMBL/GenBank/DDBJ databases">
        <authorList>
            <consortium name="NCBI Pathogen Detection Project"/>
        </authorList>
    </citation>
    <scope>NUCLEOTIDE SEQUENCE</scope>
    <source>
        <strain evidence="2">SG05.100</strain>
    </source>
</reference>
<dbReference type="PANTHER" id="PTHR43465:SF2">
    <property type="entry name" value="DUF1680 DOMAIN PROTEIN (AFU_ORTHOLOGUE AFUA_1G08910)"/>
    <property type="match status" value="1"/>
</dbReference>
<dbReference type="InterPro" id="IPR049174">
    <property type="entry name" value="Beta-AFase-like"/>
</dbReference>
<gene>
    <name evidence="2" type="ORF">G1337_22715</name>
</gene>
<comment type="caution">
    <text evidence="2">The sequence shown here is derived from an EMBL/GenBank/DDBJ whole genome shotgun (WGS) entry which is preliminary data.</text>
</comment>
<evidence type="ECO:0000259" key="1">
    <source>
        <dbReference type="Pfam" id="PF07944"/>
    </source>
</evidence>
<dbReference type="PANTHER" id="PTHR43465">
    <property type="entry name" value="DUF1680 DOMAIN PROTEIN (AFU_ORTHOLOGUE AFUA_1G08910)"/>
    <property type="match status" value="1"/>
</dbReference>
<sequence length="160" mass="18006">MNVLEVDLHKLTVSDPFLGQYQQLVRDVVIPYQWDALNDRIPEAEPSHAIENFRIAAGQQTGDFYGMVFQDSDVAKWLEAVAWSLCQKPDPALEKTADEVIELVAAAQCDDGYLNTYFTAKAPQERWSNLAECHELYCAGHLIEAGVAFFQATGKRRLLD</sequence>
<dbReference type="GO" id="GO:0016787">
    <property type="term" value="F:hydrolase activity"/>
    <property type="evidence" value="ECO:0007669"/>
    <property type="project" value="UniProtKB-KW"/>
</dbReference>
<evidence type="ECO:0000313" key="2">
    <source>
        <dbReference type="EMBL" id="HAD8867319.1"/>
    </source>
</evidence>
<feature type="domain" description="Non-reducing end beta-L-arabinofuranosidase-like GH127 catalytic" evidence="1">
    <location>
        <begin position="12"/>
        <end position="160"/>
    </location>
</feature>
<accession>A0A722EKJ5</accession>
<dbReference type="InterPro" id="IPR012878">
    <property type="entry name" value="Beta-AFase-like_GH127_cat"/>
</dbReference>
<dbReference type="GO" id="GO:0005975">
    <property type="term" value="P:carbohydrate metabolic process"/>
    <property type="evidence" value="ECO:0007669"/>
    <property type="project" value="InterPro"/>
</dbReference>
<name>A0A722EKJ5_SALER</name>
<proteinExistence type="predicted"/>
<dbReference type="Pfam" id="PF07944">
    <property type="entry name" value="Beta-AFase-like_GH127_cat"/>
    <property type="match status" value="1"/>
</dbReference>
<protein>
    <submittedName>
        <fullName evidence="2">Glycoside hydrolase family 127 protein</fullName>
    </submittedName>
</protein>
<reference evidence="2" key="1">
    <citation type="journal article" date="2018" name="Genome Biol.">
        <title>SKESA: strategic k-mer extension for scrupulous assemblies.</title>
        <authorList>
            <person name="Souvorov A."/>
            <person name="Agarwala R."/>
            <person name="Lipman D.J."/>
        </authorList>
    </citation>
    <scope>NUCLEOTIDE SEQUENCE</scope>
    <source>
        <strain evidence="2">SG05.100</strain>
    </source>
</reference>
<dbReference type="InterPro" id="IPR008928">
    <property type="entry name" value="6-hairpin_glycosidase_sf"/>
</dbReference>
<dbReference type="AlphaFoldDB" id="A0A722EKJ5"/>
<organism evidence="2">
    <name type="scientific">Salmonella enterica</name>
    <name type="common">Salmonella choleraesuis</name>
    <dbReference type="NCBI Taxonomy" id="28901"/>
    <lineage>
        <taxon>Bacteria</taxon>
        <taxon>Pseudomonadati</taxon>
        <taxon>Pseudomonadota</taxon>
        <taxon>Gammaproteobacteria</taxon>
        <taxon>Enterobacterales</taxon>
        <taxon>Enterobacteriaceae</taxon>
        <taxon>Salmonella</taxon>
    </lineage>
</organism>